<dbReference type="PIRSF" id="PIRSF001332">
    <property type="entry name" value="Acetolac_decarb"/>
    <property type="match status" value="1"/>
</dbReference>
<comment type="similarity">
    <text evidence="3 9">Belongs to the alpha-acetolactate decarboxylase family.</text>
</comment>
<accession>A0A1E7XJC0</accession>
<evidence type="ECO:0000256" key="2">
    <source>
        <dbReference type="ARBA" id="ARBA00005170"/>
    </source>
</evidence>
<dbReference type="PANTHER" id="PTHR35524:SF1">
    <property type="entry name" value="ALPHA-ACETOLACTATE DECARBOXYLASE"/>
    <property type="match status" value="1"/>
</dbReference>
<evidence type="ECO:0000256" key="5">
    <source>
        <dbReference type="ARBA" id="ARBA00020164"/>
    </source>
</evidence>
<keyword evidence="7 9" id="KW-0005">Acetoin biosynthesis</keyword>
<evidence type="ECO:0000256" key="9">
    <source>
        <dbReference type="PIRNR" id="PIRNR001332"/>
    </source>
</evidence>
<dbReference type="EMBL" id="MIQE01000002">
    <property type="protein sequence ID" value="OFA13196.1"/>
    <property type="molecule type" value="Genomic_DNA"/>
</dbReference>
<keyword evidence="8 9" id="KW-0456">Lyase</keyword>
<dbReference type="STRING" id="481719.LASUN_01950"/>
<dbReference type="Proteomes" id="UP000177010">
    <property type="component" value="Unassembled WGS sequence"/>
</dbReference>
<dbReference type="SUPFAM" id="SSF117856">
    <property type="entry name" value="AF0104/ALDC/Ptd012-like"/>
    <property type="match status" value="1"/>
</dbReference>
<evidence type="ECO:0000256" key="7">
    <source>
        <dbReference type="ARBA" id="ARBA00023061"/>
    </source>
</evidence>
<dbReference type="InterPro" id="IPR005128">
    <property type="entry name" value="Acetolactate_a_deCO2ase"/>
</dbReference>
<dbReference type="GO" id="GO:0047605">
    <property type="term" value="F:acetolactate decarboxylase activity"/>
    <property type="evidence" value="ECO:0007669"/>
    <property type="project" value="UniProtKB-UniRule"/>
</dbReference>
<organism evidence="10 11">
    <name type="scientific">Lentilactobacillus sunkii</name>
    <dbReference type="NCBI Taxonomy" id="481719"/>
    <lineage>
        <taxon>Bacteria</taxon>
        <taxon>Bacillati</taxon>
        <taxon>Bacillota</taxon>
        <taxon>Bacilli</taxon>
        <taxon>Lactobacillales</taxon>
        <taxon>Lactobacillaceae</taxon>
        <taxon>Lentilactobacillus</taxon>
    </lineage>
</organism>
<evidence type="ECO:0000313" key="10">
    <source>
        <dbReference type="EMBL" id="OFA13196.1"/>
    </source>
</evidence>
<dbReference type="RefSeq" id="WP_070366968.1">
    <property type="nucleotide sequence ID" value="NZ_JAZHVW010000006.1"/>
</dbReference>
<dbReference type="NCBIfam" id="TIGR01252">
    <property type="entry name" value="acetolac_decarb"/>
    <property type="match status" value="1"/>
</dbReference>
<dbReference type="EC" id="4.1.1.5" evidence="4 9"/>
<evidence type="ECO:0000313" key="11">
    <source>
        <dbReference type="Proteomes" id="UP000177010"/>
    </source>
</evidence>
<dbReference type="CDD" id="cd17299">
    <property type="entry name" value="acetolactate_decarboxylase"/>
    <property type="match status" value="1"/>
</dbReference>
<keyword evidence="6 9" id="KW-0210">Decarboxylase</keyword>
<evidence type="ECO:0000256" key="4">
    <source>
        <dbReference type="ARBA" id="ARBA00013204"/>
    </source>
</evidence>
<evidence type="ECO:0000256" key="8">
    <source>
        <dbReference type="ARBA" id="ARBA00023239"/>
    </source>
</evidence>
<evidence type="ECO:0000256" key="6">
    <source>
        <dbReference type="ARBA" id="ARBA00022793"/>
    </source>
</evidence>
<comment type="catalytic activity">
    <reaction evidence="1 9">
        <text>(2S)-2-acetolactate + H(+) = (R)-acetoin + CO2</text>
        <dbReference type="Rhea" id="RHEA:21580"/>
        <dbReference type="ChEBI" id="CHEBI:15378"/>
        <dbReference type="ChEBI" id="CHEBI:15686"/>
        <dbReference type="ChEBI" id="CHEBI:16526"/>
        <dbReference type="ChEBI" id="CHEBI:58476"/>
        <dbReference type="EC" id="4.1.1.5"/>
    </reaction>
</comment>
<dbReference type="GO" id="GO:0045151">
    <property type="term" value="P:acetoin biosynthetic process"/>
    <property type="evidence" value="ECO:0007669"/>
    <property type="project" value="UniProtKB-UniRule"/>
</dbReference>
<protein>
    <recommendedName>
        <fullName evidence="5 9">Alpha-acetolactate decarboxylase</fullName>
        <ecNumber evidence="4 9">4.1.1.5</ecNumber>
    </recommendedName>
</protein>
<comment type="caution">
    <text evidence="10">The sequence shown here is derived from an EMBL/GenBank/DDBJ whole genome shotgun (WGS) entry which is preliminary data.</text>
</comment>
<proteinExistence type="inferred from homology"/>
<dbReference type="AlphaFoldDB" id="A0A1E7XJC0"/>
<dbReference type="Gene3D" id="3.30.1330.80">
    <property type="entry name" value="Hypothetical protein, similar to alpha- acetolactate decarboxylase, domain 2"/>
    <property type="match status" value="2"/>
</dbReference>
<dbReference type="Pfam" id="PF03306">
    <property type="entry name" value="AAL_decarboxy"/>
    <property type="match status" value="1"/>
</dbReference>
<comment type="pathway">
    <text evidence="2 9">Polyol metabolism; (R,R)-butane-2,3-diol biosynthesis; (R,R)-butane-2,3-diol from pyruvate: step 2/3.</text>
</comment>
<sequence length="236" mass="26038">MVNHITLFQHGTLALLVPGLLKGTMTMGELLKHGDTGIGTGEGLDGELIILGGKAYHIHATGDVTTVSDSFEMPFANAHFARYVPLAEFENVDEADLNKQMISLSCAVNTFFSVEIHGTFSNIRTRAAVQSKPPYQTLAETSKNQSVFTRDRIDGTLLGYYSPQLFEGATVGGFHHHFISDDHKFGGHVLGFHLVKGDVSYQLFDTFEQHLPVNDKQYMGHDFSDDHIQGDTHQSE</sequence>
<reference evidence="10 11" key="1">
    <citation type="submission" date="2016-09" db="EMBL/GenBank/DDBJ databases">
        <title>Genome Sequence of Lactobacillus sunkii Strain CG01.</title>
        <authorList>
            <person name="Poehlein A."/>
            <person name="Gabris C."/>
            <person name="Bengelsdorf F.R."/>
            <person name="Duerre P."/>
            <person name="Daniel R."/>
        </authorList>
    </citation>
    <scope>NUCLEOTIDE SEQUENCE [LARGE SCALE GENOMIC DNA]</scope>
    <source>
        <strain evidence="10 11">CG_D</strain>
    </source>
</reference>
<dbReference type="UniPathway" id="UPA00626">
    <property type="reaction ID" value="UER00678"/>
</dbReference>
<dbReference type="PANTHER" id="PTHR35524">
    <property type="entry name" value="ALPHA-ACETOLACTATE DECARBOXYLASE"/>
    <property type="match status" value="1"/>
</dbReference>
<evidence type="ECO:0000256" key="3">
    <source>
        <dbReference type="ARBA" id="ARBA00007106"/>
    </source>
</evidence>
<gene>
    <name evidence="10" type="primary">aldC_2</name>
    <name evidence="10" type="ORF">LASUN_01950</name>
</gene>
<evidence type="ECO:0000256" key="1">
    <source>
        <dbReference type="ARBA" id="ARBA00001784"/>
    </source>
</evidence>
<name>A0A1E7XJC0_9LACO</name>